<keyword evidence="3" id="KW-1003">Cell membrane</keyword>
<comment type="similarity">
    <text evidence="8 9">Belongs to the TRAP transporter small permease family.</text>
</comment>
<keyword evidence="4 9" id="KW-0997">Cell inner membrane</keyword>
<reference evidence="11 12" key="1">
    <citation type="submission" date="2016-10" db="EMBL/GenBank/DDBJ databases">
        <authorList>
            <person name="de Groot N.N."/>
        </authorList>
    </citation>
    <scope>NUCLEOTIDE SEQUENCE [LARGE SCALE GENOMIC DNA]</scope>
    <source>
        <strain evidence="11 12">DSM 27842</strain>
    </source>
</reference>
<dbReference type="OrthoDB" id="4964541at2"/>
<gene>
    <name evidence="11" type="ORF">SAMN04490248_104160</name>
</gene>
<evidence type="ECO:0000256" key="4">
    <source>
        <dbReference type="ARBA" id="ARBA00022519"/>
    </source>
</evidence>
<proteinExistence type="inferred from homology"/>
<dbReference type="GO" id="GO:0005886">
    <property type="term" value="C:plasma membrane"/>
    <property type="evidence" value="ECO:0007669"/>
    <property type="project" value="UniProtKB-SubCell"/>
</dbReference>
<evidence type="ECO:0000256" key="2">
    <source>
        <dbReference type="ARBA" id="ARBA00022448"/>
    </source>
</evidence>
<protein>
    <recommendedName>
        <fullName evidence="9">TRAP transporter small permease protein</fullName>
    </recommendedName>
</protein>
<dbReference type="GO" id="GO:0022857">
    <property type="term" value="F:transmembrane transporter activity"/>
    <property type="evidence" value="ECO:0007669"/>
    <property type="project" value="UniProtKB-UniRule"/>
</dbReference>
<comment type="function">
    <text evidence="9">Part of the tripartite ATP-independent periplasmic (TRAP) transport system.</text>
</comment>
<dbReference type="InterPro" id="IPR055348">
    <property type="entry name" value="DctQ"/>
</dbReference>
<dbReference type="GO" id="GO:0015740">
    <property type="term" value="P:C4-dicarboxylate transport"/>
    <property type="evidence" value="ECO:0007669"/>
    <property type="project" value="TreeGrafter"/>
</dbReference>
<evidence type="ECO:0000256" key="3">
    <source>
        <dbReference type="ARBA" id="ARBA00022475"/>
    </source>
</evidence>
<dbReference type="RefSeq" id="WP_093116250.1">
    <property type="nucleotide sequence ID" value="NZ_FODS01000004.1"/>
</dbReference>
<evidence type="ECO:0000256" key="5">
    <source>
        <dbReference type="ARBA" id="ARBA00022692"/>
    </source>
</evidence>
<sequence>MKSRIVTGLWRISKAVNIAVAIPLVAAGFLMVAIVIAGTVARYVFNAPLIWSETSARYLMIWIGLVGASVALRHGDHIAIDVVRTRLPRLLRHAGDLLVALAVAWFLWVMTVEGWAAALRGSNQMSPALGLSMFWPLASVPVAGALILVQHVLHTALRLLDAEKTGDHLPGGGAI</sequence>
<evidence type="ECO:0000259" key="10">
    <source>
        <dbReference type="Pfam" id="PF04290"/>
    </source>
</evidence>
<evidence type="ECO:0000313" key="11">
    <source>
        <dbReference type="EMBL" id="SEO37536.1"/>
    </source>
</evidence>
<dbReference type="PANTHER" id="PTHR35011">
    <property type="entry name" value="2,3-DIKETO-L-GULONATE TRAP TRANSPORTER SMALL PERMEASE PROTEIN YIAM"/>
    <property type="match status" value="1"/>
</dbReference>
<keyword evidence="6 9" id="KW-1133">Transmembrane helix</keyword>
<accession>A0A1H8P6P4</accession>
<keyword evidence="2 9" id="KW-0813">Transport</keyword>
<evidence type="ECO:0000313" key="12">
    <source>
        <dbReference type="Proteomes" id="UP000198893"/>
    </source>
</evidence>
<keyword evidence="5 9" id="KW-0812">Transmembrane</keyword>
<organism evidence="11 12">
    <name type="scientific">Salinihabitans flavidus</name>
    <dbReference type="NCBI Taxonomy" id="569882"/>
    <lineage>
        <taxon>Bacteria</taxon>
        <taxon>Pseudomonadati</taxon>
        <taxon>Pseudomonadota</taxon>
        <taxon>Alphaproteobacteria</taxon>
        <taxon>Rhodobacterales</taxon>
        <taxon>Roseobacteraceae</taxon>
        <taxon>Salinihabitans</taxon>
    </lineage>
</organism>
<keyword evidence="12" id="KW-1185">Reference proteome</keyword>
<dbReference type="PANTHER" id="PTHR35011:SF2">
    <property type="entry name" value="2,3-DIKETO-L-GULONATE TRAP TRANSPORTER SMALL PERMEASE PROTEIN YIAM"/>
    <property type="match status" value="1"/>
</dbReference>
<feature type="transmembrane region" description="Helical" evidence="9">
    <location>
        <begin position="56"/>
        <end position="73"/>
    </location>
</feature>
<feature type="transmembrane region" description="Helical" evidence="9">
    <location>
        <begin position="128"/>
        <end position="149"/>
    </location>
</feature>
<feature type="transmembrane region" description="Helical" evidence="9">
    <location>
        <begin position="20"/>
        <end position="44"/>
    </location>
</feature>
<dbReference type="AlphaFoldDB" id="A0A1H8P6P4"/>
<evidence type="ECO:0000256" key="7">
    <source>
        <dbReference type="ARBA" id="ARBA00023136"/>
    </source>
</evidence>
<dbReference type="Pfam" id="PF04290">
    <property type="entry name" value="DctQ"/>
    <property type="match status" value="1"/>
</dbReference>
<keyword evidence="7 9" id="KW-0472">Membrane</keyword>
<dbReference type="STRING" id="569882.SAMN04490248_104160"/>
<dbReference type="InterPro" id="IPR007387">
    <property type="entry name" value="TRAP_DctQ"/>
</dbReference>
<comment type="subunit">
    <text evidence="9">The complex comprises the extracytoplasmic solute receptor protein and the two transmembrane proteins.</text>
</comment>
<name>A0A1H8P6P4_9RHOB</name>
<feature type="domain" description="Tripartite ATP-independent periplasmic transporters DctQ component" evidence="10">
    <location>
        <begin position="31"/>
        <end position="157"/>
    </location>
</feature>
<dbReference type="Proteomes" id="UP000198893">
    <property type="component" value="Unassembled WGS sequence"/>
</dbReference>
<feature type="transmembrane region" description="Helical" evidence="9">
    <location>
        <begin position="94"/>
        <end position="116"/>
    </location>
</feature>
<dbReference type="EMBL" id="FODS01000004">
    <property type="protein sequence ID" value="SEO37536.1"/>
    <property type="molecule type" value="Genomic_DNA"/>
</dbReference>
<comment type="subcellular location">
    <subcellularLocation>
        <location evidence="1 9">Cell inner membrane</location>
        <topology evidence="1 9">Multi-pass membrane protein</topology>
    </subcellularLocation>
</comment>
<evidence type="ECO:0000256" key="1">
    <source>
        <dbReference type="ARBA" id="ARBA00004429"/>
    </source>
</evidence>
<evidence type="ECO:0000256" key="8">
    <source>
        <dbReference type="ARBA" id="ARBA00038436"/>
    </source>
</evidence>
<evidence type="ECO:0000256" key="9">
    <source>
        <dbReference type="RuleBase" id="RU369079"/>
    </source>
</evidence>
<evidence type="ECO:0000256" key="6">
    <source>
        <dbReference type="ARBA" id="ARBA00022989"/>
    </source>
</evidence>